<sequence length="129" mass="15122">MRGWRGTTQKRWVRRSTVGPTWLRTVSLPAGEGGNMARLTYEFEYAEWKRPQRLTGCSRKLPCLCQHSPAPTDWRTDTRPGRFGSMIQQWSPLGHLYLEPAYIHKIFITNYLTLNKNVIFLIEINYTYA</sequence>
<name>A0ABD3SII3_9LAMI</name>
<keyword evidence="2" id="KW-1185">Reference proteome</keyword>
<gene>
    <name evidence="1" type="ORF">ACJIZ3_020321</name>
</gene>
<evidence type="ECO:0000313" key="1">
    <source>
        <dbReference type="EMBL" id="KAL3824292.1"/>
    </source>
</evidence>
<dbReference type="Proteomes" id="UP001634393">
    <property type="component" value="Unassembled WGS sequence"/>
</dbReference>
<proteinExistence type="predicted"/>
<reference evidence="1 2" key="1">
    <citation type="submission" date="2024-12" db="EMBL/GenBank/DDBJ databases">
        <title>The unique morphological basis and parallel evolutionary history of personate flowers in Penstemon.</title>
        <authorList>
            <person name="Depatie T.H."/>
            <person name="Wessinger C.A."/>
        </authorList>
    </citation>
    <scope>NUCLEOTIDE SEQUENCE [LARGE SCALE GENOMIC DNA]</scope>
    <source>
        <strain evidence="1">WTNN_2</strain>
        <tissue evidence="1">Leaf</tissue>
    </source>
</reference>
<comment type="caution">
    <text evidence="1">The sequence shown here is derived from an EMBL/GenBank/DDBJ whole genome shotgun (WGS) entry which is preliminary data.</text>
</comment>
<protein>
    <submittedName>
        <fullName evidence="1">Uncharacterized protein</fullName>
    </submittedName>
</protein>
<evidence type="ECO:0000313" key="2">
    <source>
        <dbReference type="Proteomes" id="UP001634393"/>
    </source>
</evidence>
<dbReference type="EMBL" id="JBJXBP010000006">
    <property type="protein sequence ID" value="KAL3824292.1"/>
    <property type="molecule type" value="Genomic_DNA"/>
</dbReference>
<accession>A0ABD3SII3</accession>
<dbReference type="AlphaFoldDB" id="A0ABD3SII3"/>
<organism evidence="1 2">
    <name type="scientific">Penstemon smallii</name>
    <dbReference type="NCBI Taxonomy" id="265156"/>
    <lineage>
        <taxon>Eukaryota</taxon>
        <taxon>Viridiplantae</taxon>
        <taxon>Streptophyta</taxon>
        <taxon>Embryophyta</taxon>
        <taxon>Tracheophyta</taxon>
        <taxon>Spermatophyta</taxon>
        <taxon>Magnoliopsida</taxon>
        <taxon>eudicotyledons</taxon>
        <taxon>Gunneridae</taxon>
        <taxon>Pentapetalae</taxon>
        <taxon>asterids</taxon>
        <taxon>lamiids</taxon>
        <taxon>Lamiales</taxon>
        <taxon>Plantaginaceae</taxon>
        <taxon>Cheloneae</taxon>
        <taxon>Penstemon</taxon>
    </lineage>
</organism>